<dbReference type="PATRIC" id="fig|1263870.3.peg.2194"/>
<dbReference type="AlphaFoldDB" id="M5UF87"/>
<gene>
    <name evidence="3" type="ORF">RSSM_02055</name>
</gene>
<dbReference type="OrthoDB" id="9801056at2"/>
<dbReference type="InterPro" id="IPR011051">
    <property type="entry name" value="RmlC_Cupin_sf"/>
</dbReference>
<accession>M5UF87</accession>
<evidence type="ECO:0000259" key="2">
    <source>
        <dbReference type="Pfam" id="PF14667"/>
    </source>
</evidence>
<dbReference type="RefSeq" id="WP_008677137.1">
    <property type="nucleotide sequence ID" value="NZ_ANOH01000142.1"/>
</dbReference>
<dbReference type="EMBL" id="ANOH01000142">
    <property type="protein sequence ID" value="EMI56511.1"/>
    <property type="molecule type" value="Genomic_DNA"/>
</dbReference>
<dbReference type="Pfam" id="PF01370">
    <property type="entry name" value="Epimerase"/>
    <property type="match status" value="1"/>
</dbReference>
<dbReference type="InterPro" id="IPR036291">
    <property type="entry name" value="NAD(P)-bd_dom_sf"/>
</dbReference>
<keyword evidence="4" id="KW-1185">Reference proteome</keyword>
<evidence type="ECO:0000313" key="4">
    <source>
        <dbReference type="Proteomes" id="UP000011885"/>
    </source>
</evidence>
<dbReference type="SUPFAM" id="SSF51182">
    <property type="entry name" value="RmlC-like cupins"/>
    <property type="match status" value="1"/>
</dbReference>
<dbReference type="InterPro" id="IPR029303">
    <property type="entry name" value="CapF_C"/>
</dbReference>
<sequence>MKNICITGSAGLLGRHALVHLKTQPDVKVRPIDHTTFDDTAKLQEALADADVVYHFAGQNRGEPEKVAAANVAIADRLASALSASVSSAHVIYSNSIHSTGDTPYGRSKKAVADRLADWAGKSDGQLTDVLLPHVFGEHGKPFYNSVVSTFCHQVASGETPTIASDGDLELLHAGQVAELFWNAIETGSGTVRPKGVPMKVSELLARLQHLAGRYADGVVPNVEDPMDLRLFNTYRSYIPMDQRPIDLTVHSDDRGGLFESIRSDGPGQVFLSTTKPGITRGNHFHLRKVERFLVVQGTAKIRVRHVLSGDTHAFDVSGNRPQAIDIPTLYTHNISNVGDDELLTLFWAHEHFDPENSDTFFLEV</sequence>
<feature type="domain" description="NAD-dependent epimerase/dehydratase" evidence="1">
    <location>
        <begin position="4"/>
        <end position="188"/>
    </location>
</feature>
<proteinExistence type="predicted"/>
<dbReference type="Gene3D" id="3.40.50.720">
    <property type="entry name" value="NAD(P)-binding Rossmann-like Domain"/>
    <property type="match status" value="1"/>
</dbReference>
<organism evidence="3 4">
    <name type="scientific">Rhodopirellula sallentina SM41</name>
    <dbReference type="NCBI Taxonomy" id="1263870"/>
    <lineage>
        <taxon>Bacteria</taxon>
        <taxon>Pseudomonadati</taxon>
        <taxon>Planctomycetota</taxon>
        <taxon>Planctomycetia</taxon>
        <taxon>Pirellulales</taxon>
        <taxon>Pirellulaceae</taxon>
        <taxon>Rhodopirellula</taxon>
    </lineage>
</organism>
<feature type="domain" description="Capsular polysaccharide assembling protein CapF C-terminal" evidence="2">
    <location>
        <begin position="251"/>
        <end position="361"/>
    </location>
</feature>
<dbReference type="Gene3D" id="2.60.120.10">
    <property type="entry name" value="Jelly Rolls"/>
    <property type="match status" value="1"/>
</dbReference>
<dbReference type="Pfam" id="PF14667">
    <property type="entry name" value="Polysacc_synt_C"/>
    <property type="match status" value="1"/>
</dbReference>
<dbReference type="SUPFAM" id="SSF51735">
    <property type="entry name" value="NAD(P)-binding Rossmann-fold domains"/>
    <property type="match status" value="1"/>
</dbReference>
<reference evidence="3 4" key="1">
    <citation type="journal article" date="2013" name="Mar. Genomics">
        <title>Expression of sulfatases in Rhodopirellula baltica and the diversity of sulfatases in the genus Rhodopirellula.</title>
        <authorList>
            <person name="Wegner C.E."/>
            <person name="Richter-Heitmann T."/>
            <person name="Klindworth A."/>
            <person name="Klockow C."/>
            <person name="Richter M."/>
            <person name="Achstetter T."/>
            <person name="Glockner F.O."/>
            <person name="Harder J."/>
        </authorList>
    </citation>
    <scope>NUCLEOTIDE SEQUENCE [LARGE SCALE GENOMIC DNA]</scope>
    <source>
        <strain evidence="3 4">SM41</strain>
    </source>
</reference>
<dbReference type="InterPro" id="IPR014710">
    <property type="entry name" value="RmlC-like_jellyroll"/>
</dbReference>
<evidence type="ECO:0000313" key="3">
    <source>
        <dbReference type="EMBL" id="EMI56511.1"/>
    </source>
</evidence>
<protein>
    <submittedName>
        <fullName evidence="3">Capsular polysaccharide synthesis enzyme CapF</fullName>
    </submittedName>
</protein>
<evidence type="ECO:0000259" key="1">
    <source>
        <dbReference type="Pfam" id="PF01370"/>
    </source>
</evidence>
<comment type="caution">
    <text evidence="3">The sequence shown here is derived from an EMBL/GenBank/DDBJ whole genome shotgun (WGS) entry which is preliminary data.</text>
</comment>
<name>M5UF87_9BACT</name>
<dbReference type="Proteomes" id="UP000011885">
    <property type="component" value="Unassembled WGS sequence"/>
</dbReference>
<dbReference type="CDD" id="cd07007">
    <property type="entry name" value="cupin_CapF-like_C"/>
    <property type="match status" value="1"/>
</dbReference>
<dbReference type="InterPro" id="IPR001509">
    <property type="entry name" value="Epimerase_deHydtase"/>
</dbReference>